<proteinExistence type="predicted"/>
<dbReference type="Gene3D" id="1.10.510.10">
    <property type="entry name" value="Transferase(Phosphotransferase) domain 1"/>
    <property type="match status" value="1"/>
</dbReference>
<dbReference type="PROSITE" id="PS50011">
    <property type="entry name" value="PROTEIN_KINASE_DOM"/>
    <property type="match status" value="1"/>
</dbReference>
<name>A0AAW0GZ97_MYOGA</name>
<keyword evidence="3" id="KW-1185">Reference proteome</keyword>
<dbReference type="InterPro" id="IPR000719">
    <property type="entry name" value="Prot_kinase_dom"/>
</dbReference>
<feature type="domain" description="Protein kinase" evidence="1">
    <location>
        <begin position="1"/>
        <end position="100"/>
    </location>
</feature>
<dbReference type="GO" id="GO:0005524">
    <property type="term" value="F:ATP binding"/>
    <property type="evidence" value="ECO:0007669"/>
    <property type="project" value="InterPro"/>
</dbReference>
<dbReference type="AlphaFoldDB" id="A0AAW0GZ97"/>
<gene>
    <name evidence="2" type="ORF">U0070_013926</name>
</gene>
<dbReference type="EMBL" id="JBBHLL010001433">
    <property type="protein sequence ID" value="KAK7796099.1"/>
    <property type="molecule type" value="Genomic_DNA"/>
</dbReference>
<reference evidence="2 3" key="1">
    <citation type="journal article" date="2023" name="bioRxiv">
        <title>Conserved and derived expression patterns and positive selection on dental genes reveal complex evolutionary context of ever-growing rodent molars.</title>
        <authorList>
            <person name="Calamari Z.T."/>
            <person name="Song A."/>
            <person name="Cohen E."/>
            <person name="Akter M."/>
            <person name="Roy R.D."/>
            <person name="Hallikas O."/>
            <person name="Christensen M.M."/>
            <person name="Li P."/>
            <person name="Marangoni P."/>
            <person name="Jernvall J."/>
            <person name="Klein O.D."/>
        </authorList>
    </citation>
    <scope>NUCLEOTIDE SEQUENCE [LARGE SCALE GENOMIC DNA]</scope>
    <source>
        <strain evidence="2">V071</strain>
    </source>
</reference>
<accession>A0AAW0GZ97</accession>
<protein>
    <recommendedName>
        <fullName evidence="1">Protein kinase domain-containing protein</fullName>
    </recommendedName>
</protein>
<comment type="caution">
    <text evidence="2">The sequence shown here is derived from an EMBL/GenBank/DDBJ whole genome shotgun (WGS) entry which is preliminary data.</text>
</comment>
<dbReference type="SUPFAM" id="SSF56112">
    <property type="entry name" value="Protein kinase-like (PK-like)"/>
    <property type="match status" value="1"/>
</dbReference>
<evidence type="ECO:0000313" key="3">
    <source>
        <dbReference type="Proteomes" id="UP001488838"/>
    </source>
</evidence>
<evidence type="ECO:0000259" key="1">
    <source>
        <dbReference type="PROSITE" id="PS50011"/>
    </source>
</evidence>
<dbReference type="GO" id="GO:0004672">
    <property type="term" value="F:protein kinase activity"/>
    <property type="evidence" value="ECO:0007669"/>
    <property type="project" value="InterPro"/>
</dbReference>
<dbReference type="Pfam" id="PF00069">
    <property type="entry name" value="Pkinase"/>
    <property type="match status" value="1"/>
</dbReference>
<dbReference type="Proteomes" id="UP001488838">
    <property type="component" value="Unassembled WGS sequence"/>
</dbReference>
<dbReference type="InterPro" id="IPR011009">
    <property type="entry name" value="Kinase-like_dom_sf"/>
</dbReference>
<evidence type="ECO:0000313" key="2">
    <source>
        <dbReference type="EMBL" id="KAK7796099.1"/>
    </source>
</evidence>
<organism evidence="2 3">
    <name type="scientific">Myodes glareolus</name>
    <name type="common">Bank vole</name>
    <name type="synonym">Clethrionomys glareolus</name>
    <dbReference type="NCBI Taxonomy" id="447135"/>
    <lineage>
        <taxon>Eukaryota</taxon>
        <taxon>Metazoa</taxon>
        <taxon>Chordata</taxon>
        <taxon>Craniata</taxon>
        <taxon>Vertebrata</taxon>
        <taxon>Euteleostomi</taxon>
        <taxon>Mammalia</taxon>
        <taxon>Eutheria</taxon>
        <taxon>Euarchontoglires</taxon>
        <taxon>Glires</taxon>
        <taxon>Rodentia</taxon>
        <taxon>Myomorpha</taxon>
        <taxon>Muroidea</taxon>
        <taxon>Cricetidae</taxon>
        <taxon>Arvicolinae</taxon>
        <taxon>Myodes</taxon>
    </lineage>
</organism>
<sequence>MWLWNTLKERPEEVHQGGGCLKEEKARLIFSHLSSAVNFLHQRRITRCDIKLENILLGEPGQDKLYIFRGPEAAVSLGLLDILALEILARKPYDGMAGDM</sequence>